<feature type="compositionally biased region" description="Low complexity" evidence="2">
    <location>
        <begin position="36"/>
        <end position="48"/>
    </location>
</feature>
<feature type="compositionally biased region" description="Low complexity" evidence="2">
    <location>
        <begin position="172"/>
        <end position="185"/>
    </location>
</feature>
<dbReference type="Gene3D" id="2.130.10.10">
    <property type="entry name" value="YVTN repeat-like/Quinoprotein amine dehydrogenase"/>
    <property type="match status" value="1"/>
</dbReference>
<dbReference type="Proteomes" id="UP001189429">
    <property type="component" value="Unassembled WGS sequence"/>
</dbReference>
<protein>
    <submittedName>
        <fullName evidence="3">Uncharacterized protein</fullName>
    </submittedName>
</protein>
<proteinExistence type="predicted"/>
<reference evidence="3" key="1">
    <citation type="submission" date="2023-10" db="EMBL/GenBank/DDBJ databases">
        <authorList>
            <person name="Chen Y."/>
            <person name="Shah S."/>
            <person name="Dougan E. K."/>
            <person name="Thang M."/>
            <person name="Chan C."/>
        </authorList>
    </citation>
    <scope>NUCLEOTIDE SEQUENCE [LARGE SCALE GENOMIC DNA]</scope>
</reference>
<keyword evidence="4" id="KW-1185">Reference proteome</keyword>
<dbReference type="InterPro" id="IPR015943">
    <property type="entry name" value="WD40/YVTN_repeat-like_dom_sf"/>
</dbReference>
<feature type="region of interest" description="Disordered" evidence="2">
    <location>
        <begin position="139"/>
        <end position="206"/>
    </location>
</feature>
<dbReference type="InterPro" id="IPR001680">
    <property type="entry name" value="WD40_rpt"/>
</dbReference>
<feature type="compositionally biased region" description="Pro residues" evidence="2">
    <location>
        <begin position="160"/>
        <end position="171"/>
    </location>
</feature>
<dbReference type="InterPro" id="IPR036322">
    <property type="entry name" value="WD40_repeat_dom_sf"/>
</dbReference>
<organism evidence="3 4">
    <name type="scientific">Prorocentrum cordatum</name>
    <dbReference type="NCBI Taxonomy" id="2364126"/>
    <lineage>
        <taxon>Eukaryota</taxon>
        <taxon>Sar</taxon>
        <taxon>Alveolata</taxon>
        <taxon>Dinophyceae</taxon>
        <taxon>Prorocentrales</taxon>
        <taxon>Prorocentraceae</taxon>
        <taxon>Prorocentrum</taxon>
    </lineage>
</organism>
<evidence type="ECO:0000313" key="4">
    <source>
        <dbReference type="Proteomes" id="UP001189429"/>
    </source>
</evidence>
<dbReference type="PROSITE" id="PS50082">
    <property type="entry name" value="WD_REPEATS_2"/>
    <property type="match status" value="1"/>
</dbReference>
<accession>A0ABN9UG93</accession>
<feature type="repeat" description="WD" evidence="1">
    <location>
        <begin position="99"/>
        <end position="133"/>
    </location>
</feature>
<dbReference type="SUPFAM" id="SSF50978">
    <property type="entry name" value="WD40 repeat-like"/>
    <property type="match status" value="1"/>
</dbReference>
<evidence type="ECO:0000256" key="2">
    <source>
        <dbReference type="SAM" id="MobiDB-lite"/>
    </source>
</evidence>
<evidence type="ECO:0000256" key="1">
    <source>
        <dbReference type="PROSITE-ProRule" id="PRU00221"/>
    </source>
</evidence>
<keyword evidence="1" id="KW-0853">WD repeat</keyword>
<evidence type="ECO:0000313" key="3">
    <source>
        <dbReference type="EMBL" id="CAK0857813.1"/>
    </source>
</evidence>
<feature type="region of interest" description="Disordered" evidence="2">
    <location>
        <begin position="1"/>
        <end position="84"/>
    </location>
</feature>
<sequence>MSASSSCGTSGPMELPQPEEADSAGQLCACQRLDSDGSAGAAGSVGSARHAGEAEGAEPPLADEAEPVSDGPATEVWDCRAQQSQMSFDSPGLFASTPVHSVDLHPNQVELVAGDDQGRVHVWDLVSGRVRRMMIPQDMRTGGAGGVETDAEPDTLPESLPDPVPDAPPDALPDAVPDAFPVALPSDGRPDAPPGVPPFAFPDAFP</sequence>
<comment type="caution">
    <text evidence="3">The sequence shown here is derived from an EMBL/GenBank/DDBJ whole genome shotgun (WGS) entry which is preliminary data.</text>
</comment>
<dbReference type="EMBL" id="CAUYUJ010015760">
    <property type="protein sequence ID" value="CAK0857813.1"/>
    <property type="molecule type" value="Genomic_DNA"/>
</dbReference>
<name>A0ABN9UG93_9DINO</name>
<feature type="compositionally biased region" description="Pro residues" evidence="2">
    <location>
        <begin position="191"/>
        <end position="206"/>
    </location>
</feature>
<gene>
    <name evidence="3" type="ORF">PCOR1329_LOCUS47781</name>
</gene>